<comment type="caution">
    <text evidence="1">The sequence shown here is derived from an EMBL/GenBank/DDBJ whole genome shotgun (WGS) entry which is preliminary data.</text>
</comment>
<evidence type="ECO:0000313" key="2">
    <source>
        <dbReference type="Proteomes" id="UP000024635"/>
    </source>
</evidence>
<proteinExistence type="predicted"/>
<dbReference type="PROSITE" id="PS51257">
    <property type="entry name" value="PROKAR_LIPOPROTEIN"/>
    <property type="match status" value="1"/>
</dbReference>
<dbReference type="Proteomes" id="UP000024635">
    <property type="component" value="Unassembled WGS sequence"/>
</dbReference>
<name>A0A016WH62_9BILA</name>
<gene>
    <name evidence="1" type="primary">Acey_s0707.g1704</name>
    <name evidence="1" type="ORF">Y032_0707g1704</name>
</gene>
<protein>
    <submittedName>
        <fullName evidence="1">Uncharacterized protein</fullName>
    </submittedName>
</protein>
<sequence length="79" mass="8879">MRTQYEFHVNILHFKSFRSEGMGSLIPMGSSCVQTMSCMGKHVDLCQVKGIFWYVNIVAMGNLREASGTLTGQHMEYGT</sequence>
<dbReference type="AlphaFoldDB" id="A0A016WH62"/>
<reference evidence="2" key="1">
    <citation type="journal article" date="2015" name="Nat. Genet.">
        <title>The genome and transcriptome of the zoonotic hookworm Ancylostoma ceylanicum identify infection-specific gene families.</title>
        <authorList>
            <person name="Schwarz E.M."/>
            <person name="Hu Y."/>
            <person name="Antoshechkin I."/>
            <person name="Miller M.M."/>
            <person name="Sternberg P.W."/>
            <person name="Aroian R.V."/>
        </authorList>
    </citation>
    <scope>NUCLEOTIDE SEQUENCE</scope>
    <source>
        <strain evidence="2">HY135</strain>
    </source>
</reference>
<accession>A0A016WH62</accession>
<keyword evidence="2" id="KW-1185">Reference proteome</keyword>
<dbReference type="EMBL" id="JARK01000307">
    <property type="protein sequence ID" value="EYC38602.1"/>
    <property type="molecule type" value="Genomic_DNA"/>
</dbReference>
<evidence type="ECO:0000313" key="1">
    <source>
        <dbReference type="EMBL" id="EYC38602.1"/>
    </source>
</evidence>
<organism evidence="1 2">
    <name type="scientific">Ancylostoma ceylanicum</name>
    <dbReference type="NCBI Taxonomy" id="53326"/>
    <lineage>
        <taxon>Eukaryota</taxon>
        <taxon>Metazoa</taxon>
        <taxon>Ecdysozoa</taxon>
        <taxon>Nematoda</taxon>
        <taxon>Chromadorea</taxon>
        <taxon>Rhabditida</taxon>
        <taxon>Rhabditina</taxon>
        <taxon>Rhabditomorpha</taxon>
        <taxon>Strongyloidea</taxon>
        <taxon>Ancylostomatidae</taxon>
        <taxon>Ancylostomatinae</taxon>
        <taxon>Ancylostoma</taxon>
    </lineage>
</organism>